<feature type="compositionally biased region" description="Polar residues" evidence="1">
    <location>
        <begin position="593"/>
        <end position="602"/>
    </location>
</feature>
<protein>
    <recommendedName>
        <fullName evidence="2">DUF222 domain-containing protein</fullName>
    </recommendedName>
</protein>
<gene>
    <name evidence="3" type="ORF">ASJ30_03125</name>
</gene>
<accession>A0A1L3MEA0</accession>
<feature type="domain" description="DUF222" evidence="2">
    <location>
        <begin position="92"/>
        <end position="292"/>
    </location>
</feature>
<dbReference type="InterPro" id="IPR003615">
    <property type="entry name" value="HNH_nuc"/>
</dbReference>
<dbReference type="Proteomes" id="UP000182938">
    <property type="component" value="Chromosome"/>
</dbReference>
<evidence type="ECO:0000259" key="2">
    <source>
        <dbReference type="Pfam" id="PF02720"/>
    </source>
</evidence>
<dbReference type="Pfam" id="PF02720">
    <property type="entry name" value="DUF222"/>
    <property type="match status" value="1"/>
</dbReference>
<reference evidence="3 4" key="1">
    <citation type="submission" date="2015-11" db="EMBL/GenBank/DDBJ databases">
        <authorList>
            <person name="Zhang Y."/>
            <person name="Guo Z."/>
        </authorList>
    </citation>
    <scope>NUCLEOTIDE SEQUENCE [LARGE SCALE GENOMIC DNA]</scope>
    <source>
        <strain evidence="3 4">YFY001</strain>
    </source>
</reference>
<evidence type="ECO:0000313" key="3">
    <source>
        <dbReference type="EMBL" id="APH00650.1"/>
    </source>
</evidence>
<dbReference type="InterPro" id="IPR003870">
    <property type="entry name" value="DUF222"/>
</dbReference>
<dbReference type="KEGG" id="jte:ASJ30_03125"/>
<sequence>MVDESMGHGSSTMTKGDDVTVMQMGTVKAEALGEVRSEAGPGDAVEEAAGDAAAGAARDADRWLEGVLASVARARDRALRGASRLDDGQLERALVATEAVRRAVDGLELVLVAEVGRRGEERGPDGRYREVRLPEGTVAEMAPDAVAVATGIGPTEASRRCAVASRAATDLAALAGLVAEGLLGRRALEQVHKHTSDTAPETTAAIVEHLLGERRGAPGSIRIIDMEPHEVAKTCRRLITRLEPDLMQARADANRATKLDVRTEAGAVGTTWLTAVLPSEVGAAIKAAVDAAGQRWRADDPDMPIGTARAMGLADLVLCGSEVTAEVRLGVPVIASAVSRLTFAPVVDPSCPVCRGERDVLFEDMLEEGLTCAEPQHAHLRLVTGEGPDQVDVLGEEWMSDDVTTQVRVGGGDRWVSGTTIPGVGFVPPDVVAAIVARLDTRVGRAMLDARTGTLLETSTSSYAIPRAQREFVATRDGTCRMWGCERPVESRRLGWAADVDHATPWPQGETSPANLSDLCRHHHRVKHSARWGHRLREDGSTEWVTPGGVVAFTFPVHAVDEGEEVSSPLTGTDEPDEGSPASPSSPPVGTNAAVTQDSSPLAGTDAAEEDAPPF</sequence>
<proteinExistence type="predicted"/>
<keyword evidence="4" id="KW-1185">Reference proteome</keyword>
<organism evidence="3 4">
    <name type="scientific">Janibacter indicus</name>
    <dbReference type="NCBI Taxonomy" id="857417"/>
    <lineage>
        <taxon>Bacteria</taxon>
        <taxon>Bacillati</taxon>
        <taxon>Actinomycetota</taxon>
        <taxon>Actinomycetes</taxon>
        <taxon>Micrococcales</taxon>
        <taxon>Intrasporangiaceae</taxon>
        <taxon>Janibacter</taxon>
    </lineage>
</organism>
<name>A0A1L3MEA0_9MICO</name>
<feature type="region of interest" description="Disordered" evidence="1">
    <location>
        <begin position="564"/>
        <end position="615"/>
    </location>
</feature>
<dbReference type="EMBL" id="CP013290">
    <property type="protein sequence ID" value="APH00650.1"/>
    <property type="molecule type" value="Genomic_DNA"/>
</dbReference>
<dbReference type="AlphaFoldDB" id="A0A1L3MEA0"/>
<evidence type="ECO:0000313" key="4">
    <source>
        <dbReference type="Proteomes" id="UP000182938"/>
    </source>
</evidence>
<evidence type="ECO:0000256" key="1">
    <source>
        <dbReference type="SAM" id="MobiDB-lite"/>
    </source>
</evidence>
<dbReference type="CDD" id="cd00085">
    <property type="entry name" value="HNHc"/>
    <property type="match status" value="1"/>
</dbReference>